<feature type="non-terminal residue" evidence="6">
    <location>
        <position position="236"/>
    </location>
</feature>
<evidence type="ECO:0000259" key="5">
    <source>
        <dbReference type="Pfam" id="PF00593"/>
    </source>
</evidence>
<feature type="chain" id="PRO_5021875414" description="TonB-dependent receptor-like beta-barrel domain-containing protein" evidence="4">
    <location>
        <begin position="22"/>
        <end position="236"/>
    </location>
</feature>
<dbReference type="PANTHER" id="PTHR42754:SF1">
    <property type="entry name" value="LIPOPROTEIN"/>
    <property type="match status" value="1"/>
</dbReference>
<evidence type="ECO:0000256" key="1">
    <source>
        <dbReference type="ARBA" id="ARBA00004442"/>
    </source>
</evidence>
<protein>
    <recommendedName>
        <fullName evidence="5">TonB-dependent receptor-like beta-barrel domain-containing protein</fullName>
    </recommendedName>
</protein>
<comment type="subcellular location">
    <subcellularLocation>
        <location evidence="1">Cell outer membrane</location>
    </subcellularLocation>
</comment>
<name>A0A532UZW1_UNCL8</name>
<dbReference type="Pfam" id="PF00593">
    <property type="entry name" value="TonB_dep_Rec_b-barrel"/>
    <property type="match status" value="1"/>
</dbReference>
<keyword evidence="3" id="KW-0998">Cell outer membrane</keyword>
<dbReference type="Proteomes" id="UP000319619">
    <property type="component" value="Unassembled WGS sequence"/>
</dbReference>
<evidence type="ECO:0000256" key="3">
    <source>
        <dbReference type="ARBA" id="ARBA00023237"/>
    </source>
</evidence>
<evidence type="ECO:0000313" key="7">
    <source>
        <dbReference type="Proteomes" id="UP000319619"/>
    </source>
</evidence>
<dbReference type="InterPro" id="IPR036942">
    <property type="entry name" value="Beta-barrel_TonB_sf"/>
</dbReference>
<dbReference type="SUPFAM" id="SSF56935">
    <property type="entry name" value="Porins"/>
    <property type="match status" value="1"/>
</dbReference>
<organism evidence="6 7">
    <name type="scientific">candidate division LCP-89 bacterium B3_LCP</name>
    <dbReference type="NCBI Taxonomy" id="2012998"/>
    <lineage>
        <taxon>Bacteria</taxon>
        <taxon>Pseudomonadati</taxon>
        <taxon>Bacteria division LCP-89</taxon>
    </lineage>
</organism>
<dbReference type="AlphaFoldDB" id="A0A532UZW1"/>
<dbReference type="GO" id="GO:0009279">
    <property type="term" value="C:cell outer membrane"/>
    <property type="evidence" value="ECO:0007669"/>
    <property type="project" value="UniProtKB-SubCell"/>
</dbReference>
<proteinExistence type="predicted"/>
<evidence type="ECO:0000313" key="6">
    <source>
        <dbReference type="EMBL" id="TKJ40493.1"/>
    </source>
</evidence>
<evidence type="ECO:0000256" key="4">
    <source>
        <dbReference type="SAM" id="SignalP"/>
    </source>
</evidence>
<dbReference type="Gene3D" id="2.40.170.20">
    <property type="entry name" value="TonB-dependent receptor, beta-barrel domain"/>
    <property type="match status" value="1"/>
</dbReference>
<sequence length="236" mass="26272">MKKLSLLSLMGAILVVSLLTATTSAQPPDTLWTATFGGGNQDACLSVQQTTDDGYILGGRTESFGAGGSDMYLVKTDSLGDTLWTKTIGTSYWEYCYSVQQTSDDGYILGGCSDAFSPYEDMYLVKTDSLGDTLWTKTRTYAANLQWTNPFGKKQLLTGGLHFELDDGESPDDEQFTRKTESGIAKDAPDSHWKNYAAYLQDEWLVSERLRFTLGLRWDLFDFESRPDSLYIQPEG</sequence>
<keyword evidence="4" id="KW-0732">Signal</keyword>
<gene>
    <name evidence="6" type="ORF">CEE37_09270</name>
</gene>
<reference evidence="6 7" key="1">
    <citation type="submission" date="2017-06" db="EMBL/GenBank/DDBJ databases">
        <title>Novel microbial phyla capable of carbon fixation and sulfur reduction in deep-sea sediments.</title>
        <authorList>
            <person name="Huang J."/>
            <person name="Baker B."/>
            <person name="Wang Y."/>
        </authorList>
    </citation>
    <scope>NUCLEOTIDE SEQUENCE [LARGE SCALE GENOMIC DNA]</scope>
    <source>
        <strain evidence="6">B3_LCP</strain>
    </source>
</reference>
<dbReference type="PANTHER" id="PTHR42754">
    <property type="entry name" value="ENDOGLUCANASE"/>
    <property type="match status" value="1"/>
</dbReference>
<feature type="signal peptide" evidence="4">
    <location>
        <begin position="1"/>
        <end position="21"/>
    </location>
</feature>
<accession>A0A532UZW1</accession>
<feature type="domain" description="TonB-dependent receptor-like beta-barrel" evidence="5">
    <location>
        <begin position="69"/>
        <end position="224"/>
    </location>
</feature>
<dbReference type="EMBL" id="NJBN01000005">
    <property type="protein sequence ID" value="TKJ40493.1"/>
    <property type="molecule type" value="Genomic_DNA"/>
</dbReference>
<dbReference type="InterPro" id="IPR000531">
    <property type="entry name" value="Beta-barrel_TonB"/>
</dbReference>
<keyword evidence="2" id="KW-0472">Membrane</keyword>
<comment type="caution">
    <text evidence="6">The sequence shown here is derived from an EMBL/GenBank/DDBJ whole genome shotgun (WGS) entry which is preliminary data.</text>
</comment>
<evidence type="ECO:0000256" key="2">
    <source>
        <dbReference type="ARBA" id="ARBA00023136"/>
    </source>
</evidence>